<protein>
    <submittedName>
        <fullName evidence="8">Type II toxin-antitoxin system HicA family toxin</fullName>
    </submittedName>
</protein>
<dbReference type="AlphaFoldDB" id="A0A552I8U7"/>
<proteinExistence type="inferred from homology"/>
<organism evidence="8 9">
    <name type="scientific">Microcystis viridis Mv_BB_P_19951000_S68D</name>
    <dbReference type="NCBI Taxonomy" id="2486270"/>
    <lineage>
        <taxon>Bacteria</taxon>
        <taxon>Bacillati</taxon>
        <taxon>Cyanobacteriota</taxon>
        <taxon>Cyanophyceae</taxon>
        <taxon>Oscillatoriophycideae</taxon>
        <taxon>Chroococcales</taxon>
        <taxon>Microcystaceae</taxon>
        <taxon>Microcystis</taxon>
    </lineage>
</organism>
<comment type="caution">
    <text evidence="8">The sequence shown here is derived from an EMBL/GenBank/DDBJ whole genome shotgun (WGS) entry which is preliminary data.</text>
</comment>
<evidence type="ECO:0000256" key="1">
    <source>
        <dbReference type="ARBA" id="ARBA00006620"/>
    </source>
</evidence>
<reference evidence="8 9" key="1">
    <citation type="submission" date="2019-01" db="EMBL/GenBank/DDBJ databases">
        <title>Coherence of Microcystis species and biogeography revealed through population genomics.</title>
        <authorList>
            <person name="Perez-Carrascal O.M."/>
            <person name="Terrat Y."/>
            <person name="Giani A."/>
            <person name="Fortin N."/>
            <person name="Tromas N."/>
            <person name="Shapiro B.J."/>
        </authorList>
    </citation>
    <scope>NUCLEOTIDE SEQUENCE [LARGE SCALE GENOMIC DNA]</scope>
    <source>
        <strain evidence="8">Mv_BB_P_19951000_S68D</strain>
    </source>
</reference>
<evidence type="ECO:0000313" key="8">
    <source>
        <dbReference type="EMBL" id="TRU79858.1"/>
    </source>
</evidence>
<comment type="similarity">
    <text evidence="1">Belongs to the HicA mRNA interferase family.</text>
</comment>
<dbReference type="EMBL" id="SFAZ01000024">
    <property type="protein sequence ID" value="TRU79858.1"/>
    <property type="molecule type" value="Genomic_DNA"/>
</dbReference>
<dbReference type="Gene3D" id="3.30.920.30">
    <property type="entry name" value="Hypothetical protein"/>
    <property type="match status" value="1"/>
</dbReference>
<evidence type="ECO:0000313" key="9">
    <source>
        <dbReference type="Proteomes" id="UP000320674"/>
    </source>
</evidence>
<keyword evidence="3" id="KW-0540">Nuclease</keyword>
<dbReference type="InterPro" id="IPR038570">
    <property type="entry name" value="HicA_sf"/>
</dbReference>
<dbReference type="InterPro" id="IPR012933">
    <property type="entry name" value="HicA_mRNA_interferase"/>
</dbReference>
<evidence type="ECO:0000256" key="3">
    <source>
        <dbReference type="ARBA" id="ARBA00022722"/>
    </source>
</evidence>
<evidence type="ECO:0000256" key="2">
    <source>
        <dbReference type="ARBA" id="ARBA00022649"/>
    </source>
</evidence>
<dbReference type="GO" id="GO:0016787">
    <property type="term" value="F:hydrolase activity"/>
    <property type="evidence" value="ECO:0007669"/>
    <property type="project" value="UniProtKB-KW"/>
</dbReference>
<keyword evidence="4" id="KW-0255">Endonuclease</keyword>
<keyword evidence="2" id="KW-1277">Toxin-antitoxin system</keyword>
<dbReference type="SUPFAM" id="SSF54786">
    <property type="entry name" value="YcfA/nrd intein domain"/>
    <property type="match status" value="1"/>
</dbReference>
<dbReference type="Pfam" id="PF07927">
    <property type="entry name" value="HicA_toxin"/>
    <property type="match status" value="1"/>
</dbReference>
<sequence>MPSLAGINHQRAIKAFEKAGFQIVRPGKHITITDGQHILTIPRSNPINAYTMGTIIKGSGLTIEEFKKLL</sequence>
<dbReference type="GO" id="GO:0003729">
    <property type="term" value="F:mRNA binding"/>
    <property type="evidence" value="ECO:0007669"/>
    <property type="project" value="InterPro"/>
</dbReference>
<gene>
    <name evidence="8" type="ORF">EWV77_01420</name>
</gene>
<keyword evidence="5" id="KW-0378">Hydrolase</keyword>
<keyword evidence="7" id="KW-0346">Stress response</keyword>
<evidence type="ECO:0000256" key="7">
    <source>
        <dbReference type="ARBA" id="ARBA00023016"/>
    </source>
</evidence>
<dbReference type="Proteomes" id="UP000320674">
    <property type="component" value="Unassembled WGS sequence"/>
</dbReference>
<evidence type="ECO:0000256" key="4">
    <source>
        <dbReference type="ARBA" id="ARBA00022759"/>
    </source>
</evidence>
<evidence type="ECO:0000256" key="5">
    <source>
        <dbReference type="ARBA" id="ARBA00022801"/>
    </source>
</evidence>
<dbReference type="GO" id="GO:0004519">
    <property type="term" value="F:endonuclease activity"/>
    <property type="evidence" value="ECO:0007669"/>
    <property type="project" value="UniProtKB-KW"/>
</dbReference>
<name>A0A552I8U7_MICVR</name>
<accession>A0A552I8U7</accession>
<evidence type="ECO:0000256" key="6">
    <source>
        <dbReference type="ARBA" id="ARBA00022884"/>
    </source>
</evidence>
<keyword evidence="6" id="KW-0694">RNA-binding</keyword>